<reference evidence="1" key="1">
    <citation type="journal article" date="2021" name="New Phytol.">
        <title>Evolutionary innovations through gain and loss of genes in the ectomycorrhizal Boletales.</title>
        <authorList>
            <person name="Wu G."/>
            <person name="Miyauchi S."/>
            <person name="Morin E."/>
            <person name="Kuo A."/>
            <person name="Drula E."/>
            <person name="Varga T."/>
            <person name="Kohler A."/>
            <person name="Feng B."/>
            <person name="Cao Y."/>
            <person name="Lipzen A."/>
            <person name="Daum C."/>
            <person name="Hundley H."/>
            <person name="Pangilinan J."/>
            <person name="Johnson J."/>
            <person name="Barry K."/>
            <person name="LaButti K."/>
            <person name="Ng V."/>
            <person name="Ahrendt S."/>
            <person name="Min B."/>
            <person name="Choi I.G."/>
            <person name="Park H."/>
            <person name="Plett J.M."/>
            <person name="Magnuson J."/>
            <person name="Spatafora J.W."/>
            <person name="Nagy L.G."/>
            <person name="Henrissat B."/>
            <person name="Grigoriev I.V."/>
            <person name="Yang Z.L."/>
            <person name="Xu J."/>
            <person name="Martin F.M."/>
        </authorList>
    </citation>
    <scope>NUCLEOTIDE SEQUENCE</scope>
    <source>
        <strain evidence="1">ATCC 28755</strain>
    </source>
</reference>
<proteinExistence type="predicted"/>
<gene>
    <name evidence="1" type="ORF">BJ138DRAFT_1110617</name>
</gene>
<evidence type="ECO:0000313" key="2">
    <source>
        <dbReference type="Proteomes" id="UP000790377"/>
    </source>
</evidence>
<evidence type="ECO:0000313" key="1">
    <source>
        <dbReference type="EMBL" id="KAH7914430.1"/>
    </source>
</evidence>
<sequence>MSNIPMELVADDDIDTETLQAQIDLSMSFAHDLVSSWIKPAHRANLSSSTFDAQKLLDEQLRRPPRLGVGAPIPETSSTVREAARLKHQLVGQGKKRLREDEDVAQKLRASSDDEEDSRGGAIKKKAKLDPFAGGRGKKKKKKEIAALETGLLTPQLTPQPVPITSEIASASPDKRQTPDTQRVSSGSTSPTLAHKAINGERLSLLKAKNKKHHKKSRDALVHMVPSFGPSPTPHSILPTPAPSLLGEASAPQTPDVLVAEPEQMSLGTPLARPTFLMPENSKSTPVIDSIADSTPRLQAKTPNAGALLLTLPLLNLDGPPVEVNAQAGDDDISSSPKKKRRKRKKKKNLGNVQAGNG</sequence>
<comment type="caution">
    <text evidence="1">The sequence shown here is derived from an EMBL/GenBank/DDBJ whole genome shotgun (WGS) entry which is preliminary data.</text>
</comment>
<name>A0ACB8ALT8_9AGAM</name>
<organism evidence="1 2">
    <name type="scientific">Hygrophoropsis aurantiaca</name>
    <dbReference type="NCBI Taxonomy" id="72124"/>
    <lineage>
        <taxon>Eukaryota</taxon>
        <taxon>Fungi</taxon>
        <taxon>Dikarya</taxon>
        <taxon>Basidiomycota</taxon>
        <taxon>Agaricomycotina</taxon>
        <taxon>Agaricomycetes</taxon>
        <taxon>Agaricomycetidae</taxon>
        <taxon>Boletales</taxon>
        <taxon>Coniophorineae</taxon>
        <taxon>Hygrophoropsidaceae</taxon>
        <taxon>Hygrophoropsis</taxon>
    </lineage>
</organism>
<accession>A0ACB8ALT8</accession>
<protein>
    <submittedName>
        <fullName evidence="1">Uncharacterized protein</fullName>
    </submittedName>
</protein>
<dbReference type="EMBL" id="MU267614">
    <property type="protein sequence ID" value="KAH7914430.1"/>
    <property type="molecule type" value="Genomic_DNA"/>
</dbReference>
<dbReference type="Proteomes" id="UP000790377">
    <property type="component" value="Unassembled WGS sequence"/>
</dbReference>
<keyword evidence="2" id="KW-1185">Reference proteome</keyword>